<dbReference type="EMBL" id="JAUIRO010000005">
    <property type="protein sequence ID" value="KAK0714100.1"/>
    <property type="molecule type" value="Genomic_DNA"/>
</dbReference>
<sequence length="170" mass="19066">MEFLIPDEFDEFDEFLFDSLFKGALVGEIEFDQADILQCDRAEFEHALAAPTADQLGPPSFLPEPAEACIPGLPAPKPLIVIPPGLEDVQTRFFRGQETITFSAQEDALYCPFLNNIYTPASKEYTHVKTAKYHGLFDAAFITPSQRFSREERQAKQRLPATARHEGIAT</sequence>
<dbReference type="GeneID" id="85323490"/>
<protein>
    <submittedName>
        <fullName evidence="2">Uncharacterized protein</fullName>
    </submittedName>
</protein>
<evidence type="ECO:0000256" key="1">
    <source>
        <dbReference type="SAM" id="MobiDB-lite"/>
    </source>
</evidence>
<accession>A0AA40AE10</accession>
<dbReference type="RefSeq" id="XP_060295422.1">
    <property type="nucleotide sequence ID" value="XM_060440220.1"/>
</dbReference>
<keyword evidence="3" id="KW-1185">Reference proteome</keyword>
<feature type="region of interest" description="Disordered" evidence="1">
    <location>
        <begin position="148"/>
        <end position="170"/>
    </location>
</feature>
<comment type="caution">
    <text evidence="2">The sequence shown here is derived from an EMBL/GenBank/DDBJ whole genome shotgun (WGS) entry which is preliminary data.</text>
</comment>
<evidence type="ECO:0000313" key="3">
    <source>
        <dbReference type="Proteomes" id="UP001172101"/>
    </source>
</evidence>
<evidence type="ECO:0000313" key="2">
    <source>
        <dbReference type="EMBL" id="KAK0714100.1"/>
    </source>
</evidence>
<gene>
    <name evidence="2" type="ORF">B0T26DRAFT_678355</name>
</gene>
<organism evidence="2 3">
    <name type="scientific">Lasiosphaeria miniovina</name>
    <dbReference type="NCBI Taxonomy" id="1954250"/>
    <lineage>
        <taxon>Eukaryota</taxon>
        <taxon>Fungi</taxon>
        <taxon>Dikarya</taxon>
        <taxon>Ascomycota</taxon>
        <taxon>Pezizomycotina</taxon>
        <taxon>Sordariomycetes</taxon>
        <taxon>Sordariomycetidae</taxon>
        <taxon>Sordariales</taxon>
        <taxon>Lasiosphaeriaceae</taxon>
        <taxon>Lasiosphaeria</taxon>
    </lineage>
</organism>
<dbReference type="AlphaFoldDB" id="A0AA40AE10"/>
<name>A0AA40AE10_9PEZI</name>
<proteinExistence type="predicted"/>
<dbReference type="Proteomes" id="UP001172101">
    <property type="component" value="Unassembled WGS sequence"/>
</dbReference>
<reference evidence="2" key="1">
    <citation type="submission" date="2023-06" db="EMBL/GenBank/DDBJ databases">
        <title>Genome-scale phylogeny and comparative genomics of the fungal order Sordariales.</title>
        <authorList>
            <consortium name="Lawrence Berkeley National Laboratory"/>
            <person name="Hensen N."/>
            <person name="Bonometti L."/>
            <person name="Westerberg I."/>
            <person name="Brannstrom I.O."/>
            <person name="Guillou S."/>
            <person name="Cros-Aarteil S."/>
            <person name="Calhoun S."/>
            <person name="Haridas S."/>
            <person name="Kuo A."/>
            <person name="Mondo S."/>
            <person name="Pangilinan J."/>
            <person name="Riley R."/>
            <person name="LaButti K."/>
            <person name="Andreopoulos B."/>
            <person name="Lipzen A."/>
            <person name="Chen C."/>
            <person name="Yanf M."/>
            <person name="Daum C."/>
            <person name="Ng V."/>
            <person name="Clum A."/>
            <person name="Steindorff A."/>
            <person name="Ohm R."/>
            <person name="Martin F."/>
            <person name="Silar P."/>
            <person name="Natvig D."/>
            <person name="Lalanne C."/>
            <person name="Gautier V."/>
            <person name="Ament-velasquez S.L."/>
            <person name="Kruys A."/>
            <person name="Hutchinson M.I."/>
            <person name="Powell A.J."/>
            <person name="Barry K."/>
            <person name="Miller A.N."/>
            <person name="Grigoriev I.V."/>
            <person name="Debuchy R."/>
            <person name="Gladieux P."/>
            <person name="Thoren M.H."/>
            <person name="Johannesson H."/>
        </authorList>
    </citation>
    <scope>NUCLEOTIDE SEQUENCE</scope>
    <source>
        <strain evidence="2">SMH2392-1A</strain>
    </source>
</reference>